<comment type="subcellular location">
    <subcellularLocation>
        <location evidence="1">Cell membrane</location>
        <topology evidence="1">Multi-pass membrane protein</topology>
    </subcellularLocation>
</comment>
<dbReference type="PROSITE" id="PS50929">
    <property type="entry name" value="ABC_TM1F"/>
    <property type="match status" value="1"/>
</dbReference>
<keyword evidence="5 7" id="KW-1133">Transmembrane helix</keyword>
<dbReference type="SUPFAM" id="SSF90123">
    <property type="entry name" value="ABC transporter transmembrane region"/>
    <property type="match status" value="1"/>
</dbReference>
<comment type="caution">
    <text evidence="10">The sequence shown here is derived from an EMBL/GenBank/DDBJ whole genome shotgun (WGS) entry which is preliminary data.</text>
</comment>
<keyword evidence="6 7" id="KW-0472">Membrane</keyword>
<sequence>MFPRKKPVPDNPLDGTGEEMVIPSYVSFDDAAARTSLWRMLARLPSTVVSMLATARATAPTTVVVLLAIEITSGVASGLGLYSTASVLRQLLTTGPTPQRLIAALPALALVVTFLSVQQLGGTLSAYLSQTLSARIQYRAAQQLIAVASHVDLAAYDDPNWFDGLDRAYDSSMAHIAGAFSRMVTALGSLISLLATAVTVTALDPFLLPALVLSTLPASLAALQASRLLYDSVRRTSTLRRRRWLITRMIRNEEPAAEIRAYRAQPFLLQELQRIGGLLEQEEVRLAGVQARTTLLGRVAGGIGLGLAYGLLGLFLYTGRIPLAVGGAALIAIQVGRARLTDMLLAVSRLYEQSLYVADYDTFLTDAKGRTHPGGGRPAPTTPERYRVEDVSFAYPGAERQALSHVTLEFRRGQIIALVGENGSGKSTLAKLLAGLYHPDSGRIRWDEVDLAEADPNTVRDGVAVVMQDPIHWPTTLRANVRIGRIDRPDPDDVALRHAALASGADVVADQLPHGWDTMLSRQFVNGVRLSGGQEQRVAIARGLYRDADLIIADEPTANLDARAEAQVYESLATLAAGRTTILITHRLASVHMADYVYVLHDGELVEEGTPLSLIAEGGRFAELYQLQSRNYQTGPVPAPAEDGG</sequence>
<protein>
    <submittedName>
        <fullName evidence="10">ABC transporter ATP-binding protein</fullName>
    </submittedName>
</protein>
<evidence type="ECO:0000313" key="10">
    <source>
        <dbReference type="EMBL" id="KAA2255964.1"/>
    </source>
</evidence>
<evidence type="ECO:0000256" key="1">
    <source>
        <dbReference type="ARBA" id="ARBA00004651"/>
    </source>
</evidence>
<evidence type="ECO:0000256" key="2">
    <source>
        <dbReference type="ARBA" id="ARBA00022692"/>
    </source>
</evidence>
<feature type="transmembrane region" description="Helical" evidence="7">
    <location>
        <begin position="179"/>
        <end position="200"/>
    </location>
</feature>
<dbReference type="GO" id="GO:0005524">
    <property type="term" value="F:ATP binding"/>
    <property type="evidence" value="ECO:0007669"/>
    <property type="project" value="UniProtKB-KW"/>
</dbReference>
<dbReference type="InterPro" id="IPR036640">
    <property type="entry name" value="ABC1_TM_sf"/>
</dbReference>
<feature type="transmembrane region" description="Helical" evidence="7">
    <location>
        <begin position="102"/>
        <end position="129"/>
    </location>
</feature>
<feature type="transmembrane region" description="Helical" evidence="7">
    <location>
        <begin position="206"/>
        <end position="230"/>
    </location>
</feature>
<name>A0A5B2WYG7_9PSEU</name>
<evidence type="ECO:0000256" key="6">
    <source>
        <dbReference type="ARBA" id="ARBA00023136"/>
    </source>
</evidence>
<keyword evidence="2 7" id="KW-0812">Transmembrane</keyword>
<keyword evidence="3" id="KW-0547">Nucleotide-binding</keyword>
<dbReference type="PROSITE" id="PS50893">
    <property type="entry name" value="ABC_TRANSPORTER_2"/>
    <property type="match status" value="1"/>
</dbReference>
<reference evidence="10 11" key="2">
    <citation type="submission" date="2019-09" db="EMBL/GenBank/DDBJ databases">
        <authorList>
            <person name="Jin C."/>
        </authorList>
    </citation>
    <scope>NUCLEOTIDE SEQUENCE [LARGE SCALE GENOMIC DNA]</scope>
    <source>
        <strain evidence="10 11">AN110305</strain>
    </source>
</reference>
<dbReference type="InterPro" id="IPR039421">
    <property type="entry name" value="Type_1_exporter"/>
</dbReference>
<proteinExistence type="predicted"/>
<dbReference type="RefSeq" id="WP_149852750.1">
    <property type="nucleotide sequence ID" value="NZ_VUOB01000054.1"/>
</dbReference>
<evidence type="ECO:0000256" key="4">
    <source>
        <dbReference type="ARBA" id="ARBA00022840"/>
    </source>
</evidence>
<dbReference type="PANTHER" id="PTHR24221:SF646">
    <property type="entry name" value="HAEMOLYSIN SECRETION ATP-BINDING PROTEIN"/>
    <property type="match status" value="1"/>
</dbReference>
<dbReference type="OrthoDB" id="9806127at2"/>
<organism evidence="10 11">
    <name type="scientific">Solihabitans fulvus</name>
    <dbReference type="NCBI Taxonomy" id="1892852"/>
    <lineage>
        <taxon>Bacteria</taxon>
        <taxon>Bacillati</taxon>
        <taxon>Actinomycetota</taxon>
        <taxon>Actinomycetes</taxon>
        <taxon>Pseudonocardiales</taxon>
        <taxon>Pseudonocardiaceae</taxon>
        <taxon>Solihabitans</taxon>
    </lineage>
</organism>
<dbReference type="EMBL" id="VUOB01000054">
    <property type="protein sequence ID" value="KAA2255964.1"/>
    <property type="molecule type" value="Genomic_DNA"/>
</dbReference>
<evidence type="ECO:0000256" key="7">
    <source>
        <dbReference type="SAM" id="Phobius"/>
    </source>
</evidence>
<feature type="transmembrane region" description="Helical" evidence="7">
    <location>
        <begin position="295"/>
        <end position="317"/>
    </location>
</feature>
<dbReference type="Proteomes" id="UP000323454">
    <property type="component" value="Unassembled WGS sequence"/>
</dbReference>
<dbReference type="GO" id="GO:0140359">
    <property type="term" value="F:ABC-type transporter activity"/>
    <property type="evidence" value="ECO:0007669"/>
    <property type="project" value="InterPro"/>
</dbReference>
<gene>
    <name evidence="10" type="ORF">F0L68_27645</name>
</gene>
<dbReference type="Pfam" id="PF00005">
    <property type="entry name" value="ABC_tran"/>
    <property type="match status" value="1"/>
</dbReference>
<dbReference type="GO" id="GO:0016887">
    <property type="term" value="F:ATP hydrolysis activity"/>
    <property type="evidence" value="ECO:0007669"/>
    <property type="project" value="InterPro"/>
</dbReference>
<dbReference type="Gene3D" id="1.20.1560.10">
    <property type="entry name" value="ABC transporter type 1, transmembrane domain"/>
    <property type="match status" value="1"/>
</dbReference>
<dbReference type="InterPro" id="IPR011527">
    <property type="entry name" value="ABC1_TM_dom"/>
</dbReference>
<feature type="transmembrane region" description="Helical" evidence="7">
    <location>
        <begin position="61"/>
        <end position="82"/>
    </location>
</feature>
<dbReference type="InterPro" id="IPR003593">
    <property type="entry name" value="AAA+_ATPase"/>
</dbReference>
<dbReference type="AlphaFoldDB" id="A0A5B2WYG7"/>
<evidence type="ECO:0000259" key="9">
    <source>
        <dbReference type="PROSITE" id="PS50929"/>
    </source>
</evidence>
<keyword evidence="11" id="KW-1185">Reference proteome</keyword>
<accession>A0A5B2WYG7</accession>
<evidence type="ECO:0000256" key="3">
    <source>
        <dbReference type="ARBA" id="ARBA00022741"/>
    </source>
</evidence>
<reference evidence="10 11" key="1">
    <citation type="submission" date="2019-09" db="EMBL/GenBank/DDBJ databases">
        <title>Goodfellowia gen. nov., a new genus of the Pseudonocardineae related to Actinoalloteichus, containing Goodfellowia coeruleoviolacea gen. nov., comb. nov. gen. nov., comb. nov.</title>
        <authorList>
            <person name="Labeda D."/>
        </authorList>
    </citation>
    <scope>NUCLEOTIDE SEQUENCE [LARGE SCALE GENOMIC DNA]</scope>
    <source>
        <strain evidence="10 11">AN110305</strain>
    </source>
</reference>
<dbReference type="Gene3D" id="3.40.50.300">
    <property type="entry name" value="P-loop containing nucleotide triphosphate hydrolases"/>
    <property type="match status" value="1"/>
</dbReference>
<dbReference type="SMART" id="SM00382">
    <property type="entry name" value="AAA"/>
    <property type="match status" value="1"/>
</dbReference>
<dbReference type="PANTHER" id="PTHR24221">
    <property type="entry name" value="ATP-BINDING CASSETTE SUB-FAMILY B"/>
    <property type="match status" value="1"/>
</dbReference>
<feature type="domain" description="ABC transporter" evidence="8">
    <location>
        <begin position="386"/>
        <end position="627"/>
    </location>
</feature>
<keyword evidence="4 10" id="KW-0067">ATP-binding</keyword>
<dbReference type="GO" id="GO:0034040">
    <property type="term" value="F:ATPase-coupled lipid transmembrane transporter activity"/>
    <property type="evidence" value="ECO:0007669"/>
    <property type="project" value="TreeGrafter"/>
</dbReference>
<feature type="domain" description="ABC transmembrane type-1" evidence="9">
    <location>
        <begin position="71"/>
        <end position="352"/>
    </location>
</feature>
<dbReference type="GO" id="GO:0005886">
    <property type="term" value="C:plasma membrane"/>
    <property type="evidence" value="ECO:0007669"/>
    <property type="project" value="UniProtKB-SubCell"/>
</dbReference>
<evidence type="ECO:0000313" key="11">
    <source>
        <dbReference type="Proteomes" id="UP000323454"/>
    </source>
</evidence>
<evidence type="ECO:0000259" key="8">
    <source>
        <dbReference type="PROSITE" id="PS50893"/>
    </source>
</evidence>
<evidence type="ECO:0000256" key="5">
    <source>
        <dbReference type="ARBA" id="ARBA00022989"/>
    </source>
</evidence>
<dbReference type="InterPro" id="IPR003439">
    <property type="entry name" value="ABC_transporter-like_ATP-bd"/>
</dbReference>
<dbReference type="SUPFAM" id="SSF52540">
    <property type="entry name" value="P-loop containing nucleoside triphosphate hydrolases"/>
    <property type="match status" value="1"/>
</dbReference>
<dbReference type="InterPro" id="IPR027417">
    <property type="entry name" value="P-loop_NTPase"/>
</dbReference>